<evidence type="ECO:0000259" key="5">
    <source>
        <dbReference type="PROSITE" id="PS50931"/>
    </source>
</evidence>
<dbReference type="Gene3D" id="1.10.10.10">
    <property type="entry name" value="Winged helix-like DNA-binding domain superfamily/Winged helix DNA-binding domain"/>
    <property type="match status" value="1"/>
</dbReference>
<keyword evidence="3" id="KW-0238">DNA-binding</keyword>
<keyword evidence="7" id="KW-1185">Reference proteome</keyword>
<keyword evidence="2" id="KW-0805">Transcription regulation</keyword>
<comment type="similarity">
    <text evidence="1">Belongs to the LysR transcriptional regulatory family.</text>
</comment>
<dbReference type="Proteomes" id="UP001501788">
    <property type="component" value="Unassembled WGS sequence"/>
</dbReference>
<dbReference type="Pfam" id="PF00126">
    <property type="entry name" value="HTH_1"/>
    <property type="match status" value="1"/>
</dbReference>
<dbReference type="Gene3D" id="3.40.190.290">
    <property type="match status" value="1"/>
</dbReference>
<evidence type="ECO:0000256" key="3">
    <source>
        <dbReference type="ARBA" id="ARBA00023125"/>
    </source>
</evidence>
<dbReference type="InterPro" id="IPR036390">
    <property type="entry name" value="WH_DNA-bd_sf"/>
</dbReference>
<sequence>MRDLRLEDLHLFVRVADLGSLSAVARERNVPVSQVSRTVARIEQACGARLVHRSTQGLTLTAEGQTFEDYCRRIAGTLDELEGEFASQSRQPRGWVRVACSSVLAEHLLIPSLAELYPRYPQLRVELLVDDRMADMVRDGIDIAIRTGPPLTDTVVARPLGMLARALYAAPAYLQAHGVPARPDDLHEHRLIANSSVAFLNQWPFMVEGQPRVWPAEGHWRSGSTATTARMALQGLGIARLATLVAGPLVRQGLLVPVLADCVDPQPTPIHAVTLSRRHRLPKVQVCIDHWAAWFAHADRCPPA</sequence>
<dbReference type="PANTHER" id="PTHR30537">
    <property type="entry name" value="HTH-TYPE TRANSCRIPTIONAL REGULATOR"/>
    <property type="match status" value="1"/>
</dbReference>
<comment type="caution">
    <text evidence="6">The sequence shown here is derived from an EMBL/GenBank/DDBJ whole genome shotgun (WGS) entry which is preliminary data.</text>
</comment>
<name>A0ABP8LD96_9BURK</name>
<evidence type="ECO:0000256" key="1">
    <source>
        <dbReference type="ARBA" id="ARBA00009437"/>
    </source>
</evidence>
<dbReference type="CDD" id="cd08422">
    <property type="entry name" value="PBP2_CrgA_like"/>
    <property type="match status" value="1"/>
</dbReference>
<dbReference type="PROSITE" id="PS50931">
    <property type="entry name" value="HTH_LYSR"/>
    <property type="match status" value="1"/>
</dbReference>
<dbReference type="EMBL" id="BAABEX010000024">
    <property type="protein sequence ID" value="GAA4426398.1"/>
    <property type="molecule type" value="Genomic_DNA"/>
</dbReference>
<dbReference type="InterPro" id="IPR005119">
    <property type="entry name" value="LysR_subst-bd"/>
</dbReference>
<dbReference type="InterPro" id="IPR058163">
    <property type="entry name" value="LysR-type_TF_proteobact-type"/>
</dbReference>
<proteinExistence type="inferred from homology"/>
<evidence type="ECO:0000313" key="6">
    <source>
        <dbReference type="EMBL" id="GAA4426398.1"/>
    </source>
</evidence>
<reference evidence="7" key="1">
    <citation type="journal article" date="2019" name="Int. J. Syst. Evol. Microbiol.">
        <title>The Global Catalogue of Microorganisms (GCM) 10K type strain sequencing project: providing services to taxonomists for standard genome sequencing and annotation.</title>
        <authorList>
            <consortium name="The Broad Institute Genomics Platform"/>
            <consortium name="The Broad Institute Genome Sequencing Center for Infectious Disease"/>
            <person name="Wu L."/>
            <person name="Ma J."/>
        </authorList>
    </citation>
    <scope>NUCLEOTIDE SEQUENCE [LARGE SCALE GENOMIC DNA]</scope>
    <source>
        <strain evidence="7">JCM 31890</strain>
    </source>
</reference>
<evidence type="ECO:0000256" key="2">
    <source>
        <dbReference type="ARBA" id="ARBA00023015"/>
    </source>
</evidence>
<dbReference type="SUPFAM" id="SSF53850">
    <property type="entry name" value="Periplasmic binding protein-like II"/>
    <property type="match status" value="1"/>
</dbReference>
<dbReference type="InterPro" id="IPR036388">
    <property type="entry name" value="WH-like_DNA-bd_sf"/>
</dbReference>
<accession>A0ABP8LD96</accession>
<evidence type="ECO:0000256" key="4">
    <source>
        <dbReference type="ARBA" id="ARBA00023163"/>
    </source>
</evidence>
<evidence type="ECO:0000313" key="7">
    <source>
        <dbReference type="Proteomes" id="UP001501788"/>
    </source>
</evidence>
<dbReference type="InterPro" id="IPR000847">
    <property type="entry name" value="LysR_HTH_N"/>
</dbReference>
<gene>
    <name evidence="6" type="ORF">GCM10023090_22380</name>
</gene>
<feature type="domain" description="HTH lysR-type" evidence="5">
    <location>
        <begin position="4"/>
        <end position="61"/>
    </location>
</feature>
<dbReference type="SUPFAM" id="SSF46785">
    <property type="entry name" value="Winged helix' DNA-binding domain"/>
    <property type="match status" value="1"/>
</dbReference>
<protein>
    <submittedName>
        <fullName evidence="6">LysR family transcriptional regulator</fullName>
    </submittedName>
</protein>
<dbReference type="PANTHER" id="PTHR30537:SF3">
    <property type="entry name" value="TRANSCRIPTIONAL REGULATORY PROTEIN"/>
    <property type="match status" value="1"/>
</dbReference>
<keyword evidence="4" id="KW-0804">Transcription</keyword>
<dbReference type="RefSeq" id="WP_345064874.1">
    <property type="nucleotide sequence ID" value="NZ_BAABEX010000024.1"/>
</dbReference>
<organism evidence="6 7">
    <name type="scientific">Acidovorax lacteus</name>
    <dbReference type="NCBI Taxonomy" id="1924988"/>
    <lineage>
        <taxon>Bacteria</taxon>
        <taxon>Pseudomonadati</taxon>
        <taxon>Pseudomonadota</taxon>
        <taxon>Betaproteobacteria</taxon>
        <taxon>Burkholderiales</taxon>
        <taxon>Comamonadaceae</taxon>
        <taxon>Acidovorax</taxon>
    </lineage>
</organism>
<dbReference type="Pfam" id="PF03466">
    <property type="entry name" value="LysR_substrate"/>
    <property type="match status" value="1"/>
</dbReference>